<reference evidence="1 2" key="1">
    <citation type="submission" date="2019-01" db="EMBL/GenBank/DDBJ databases">
        <title>Ktedonosporobacter rubrisoli SCAWS-G2.</title>
        <authorList>
            <person name="Huang Y."/>
            <person name="Yan B."/>
        </authorList>
    </citation>
    <scope>NUCLEOTIDE SEQUENCE [LARGE SCALE GENOMIC DNA]</scope>
    <source>
        <strain evidence="1 2">SCAWS-G2</strain>
    </source>
</reference>
<dbReference type="Proteomes" id="UP000290365">
    <property type="component" value="Chromosome"/>
</dbReference>
<evidence type="ECO:0000313" key="1">
    <source>
        <dbReference type="EMBL" id="QBD76632.1"/>
    </source>
</evidence>
<gene>
    <name evidence="1" type="ORF">EPA93_11710</name>
</gene>
<protein>
    <submittedName>
        <fullName evidence="1">Uncharacterized protein</fullName>
    </submittedName>
</protein>
<organism evidence="1 2">
    <name type="scientific">Ktedonosporobacter rubrisoli</name>
    <dbReference type="NCBI Taxonomy" id="2509675"/>
    <lineage>
        <taxon>Bacteria</taxon>
        <taxon>Bacillati</taxon>
        <taxon>Chloroflexota</taxon>
        <taxon>Ktedonobacteria</taxon>
        <taxon>Ktedonobacterales</taxon>
        <taxon>Ktedonosporobacteraceae</taxon>
        <taxon>Ktedonosporobacter</taxon>
    </lineage>
</organism>
<sequence length="92" mass="10069">MASYYGDESLSQALKKAKHYPLVTRMLIDIFLCGELSSVGEIDIEPEFGYVGRIVYLSGAVGMIRGGVAMSMTREPAPFLGIRVTLNIILLN</sequence>
<dbReference type="AlphaFoldDB" id="A0A4P6JNI8"/>
<keyword evidence="2" id="KW-1185">Reference proteome</keyword>
<dbReference type="KEGG" id="kbs:EPA93_11710"/>
<proteinExistence type="predicted"/>
<dbReference type="RefSeq" id="WP_129887597.1">
    <property type="nucleotide sequence ID" value="NZ_CP035758.1"/>
</dbReference>
<evidence type="ECO:0000313" key="2">
    <source>
        <dbReference type="Proteomes" id="UP000290365"/>
    </source>
</evidence>
<name>A0A4P6JNI8_KTERU</name>
<accession>A0A4P6JNI8</accession>
<dbReference type="EMBL" id="CP035758">
    <property type="protein sequence ID" value="QBD76632.1"/>
    <property type="molecule type" value="Genomic_DNA"/>
</dbReference>